<dbReference type="PRINTS" id="PR00035">
    <property type="entry name" value="HTHGNTR"/>
</dbReference>
<dbReference type="RefSeq" id="WP_107150374.1">
    <property type="nucleotide sequence ID" value="NZ_PYUC01000004.1"/>
</dbReference>
<keyword evidence="1" id="KW-0805">Transcription regulation</keyword>
<dbReference type="InterPro" id="IPR036390">
    <property type="entry name" value="WH_DNA-bd_sf"/>
</dbReference>
<dbReference type="Proteomes" id="UP000240638">
    <property type="component" value="Unassembled WGS sequence"/>
</dbReference>
<evidence type="ECO:0000256" key="1">
    <source>
        <dbReference type="ARBA" id="ARBA00023015"/>
    </source>
</evidence>
<dbReference type="GO" id="GO:0003700">
    <property type="term" value="F:DNA-binding transcription factor activity"/>
    <property type="evidence" value="ECO:0007669"/>
    <property type="project" value="InterPro"/>
</dbReference>
<evidence type="ECO:0000256" key="3">
    <source>
        <dbReference type="ARBA" id="ARBA00023163"/>
    </source>
</evidence>
<dbReference type="GO" id="GO:0003677">
    <property type="term" value="F:DNA binding"/>
    <property type="evidence" value="ECO:0007669"/>
    <property type="project" value="UniProtKB-KW"/>
</dbReference>
<dbReference type="PROSITE" id="PS50949">
    <property type="entry name" value="HTH_GNTR"/>
    <property type="match status" value="1"/>
</dbReference>
<dbReference type="Gene3D" id="1.10.10.10">
    <property type="entry name" value="Winged helix-like DNA-binding domain superfamily/Winged helix DNA-binding domain"/>
    <property type="match status" value="1"/>
</dbReference>
<dbReference type="EMBL" id="PYUC01000004">
    <property type="protein sequence ID" value="PTB20963.1"/>
    <property type="molecule type" value="Genomic_DNA"/>
</dbReference>
<comment type="caution">
    <text evidence="5">The sequence shown here is derived from an EMBL/GenBank/DDBJ whole genome shotgun (WGS) entry which is preliminary data.</text>
</comment>
<dbReference type="AlphaFoldDB" id="A0A2T3XWR6"/>
<dbReference type="SUPFAM" id="SSF48008">
    <property type="entry name" value="GntR ligand-binding domain-like"/>
    <property type="match status" value="1"/>
</dbReference>
<dbReference type="InterPro" id="IPR036388">
    <property type="entry name" value="WH-like_DNA-bd_sf"/>
</dbReference>
<organism evidence="5 6">
    <name type="scientific">Trinickia symbiotica</name>
    <dbReference type="NCBI Taxonomy" id="863227"/>
    <lineage>
        <taxon>Bacteria</taxon>
        <taxon>Pseudomonadati</taxon>
        <taxon>Pseudomonadota</taxon>
        <taxon>Betaproteobacteria</taxon>
        <taxon>Burkholderiales</taxon>
        <taxon>Burkholderiaceae</taxon>
        <taxon>Trinickia</taxon>
    </lineage>
</organism>
<dbReference type="InterPro" id="IPR011711">
    <property type="entry name" value="GntR_C"/>
</dbReference>
<dbReference type="PANTHER" id="PTHR43537:SF51">
    <property type="entry name" value="HTH-TYPE TRANSCRIPTIONAL REGULATOR LGOR-RELATED"/>
    <property type="match status" value="1"/>
</dbReference>
<feature type="domain" description="HTH gntR-type" evidence="4">
    <location>
        <begin position="6"/>
        <end position="74"/>
    </location>
</feature>
<dbReference type="SMART" id="SM00345">
    <property type="entry name" value="HTH_GNTR"/>
    <property type="match status" value="1"/>
</dbReference>
<sequence length="233" mass="25632">MSSIAQTVTEAAAATIQERIHQGVYPVGSLLPAQRQLSDELQISRASLREALSTLEALGLVTIRAGKGVYVARARPAHPQRWRFADQVSLPDTYQMRYALEGFVARLAVVAIGEDDLAPLEENLDALRVALTDGEFEAAARLDFDFHMRIVALAGNSAIETILRNSADIMQESQRLPFYQRELVLSTHREHAAIVEALRSRDPDRAGRAIETHIVAAAQRAGVYFPVPATPRP</sequence>
<protein>
    <submittedName>
        <fullName evidence="5">FadR family transcriptional regulator</fullName>
    </submittedName>
</protein>
<proteinExistence type="predicted"/>
<dbReference type="InterPro" id="IPR008920">
    <property type="entry name" value="TF_FadR/GntR_C"/>
</dbReference>
<dbReference type="Gene3D" id="1.20.120.530">
    <property type="entry name" value="GntR ligand-binding domain-like"/>
    <property type="match status" value="1"/>
</dbReference>
<dbReference type="CDD" id="cd07377">
    <property type="entry name" value="WHTH_GntR"/>
    <property type="match status" value="1"/>
</dbReference>
<dbReference type="SMART" id="SM00895">
    <property type="entry name" value="FCD"/>
    <property type="match status" value="1"/>
</dbReference>
<evidence type="ECO:0000313" key="6">
    <source>
        <dbReference type="Proteomes" id="UP000240638"/>
    </source>
</evidence>
<evidence type="ECO:0000259" key="4">
    <source>
        <dbReference type="PROSITE" id="PS50949"/>
    </source>
</evidence>
<keyword evidence="2" id="KW-0238">DNA-binding</keyword>
<dbReference type="SUPFAM" id="SSF46785">
    <property type="entry name" value="Winged helix' DNA-binding domain"/>
    <property type="match status" value="1"/>
</dbReference>
<accession>A0A2T3XWR6</accession>
<dbReference type="InterPro" id="IPR000524">
    <property type="entry name" value="Tscrpt_reg_HTH_GntR"/>
</dbReference>
<evidence type="ECO:0000256" key="2">
    <source>
        <dbReference type="ARBA" id="ARBA00023125"/>
    </source>
</evidence>
<reference evidence="5 6" key="1">
    <citation type="submission" date="2018-03" db="EMBL/GenBank/DDBJ databases">
        <title>Whole genome analyses suggest that Burkholderia sensu lato contains two further novel genera in the rhizoxinica-symbiotica group Mycetohabitans gen. nov., and Trinickia gen. nov.: implications for the evolution of diazotrophy and nodulation in the Burkholderiaceae.</title>
        <authorList>
            <person name="Estrada De Los Santos P."/>
            <person name="Palmer M."/>
            <person name="Chavez-Ramirez B."/>
            <person name="Steenkamp E.T."/>
            <person name="Hirsch A.M."/>
            <person name="Manyaka P."/>
            <person name="Maluk M."/>
            <person name="Lafos M."/>
            <person name="Crook M."/>
            <person name="Gross E."/>
            <person name="Simon M.F."/>
            <person name="Bueno Dos Reis Junior F."/>
            <person name="Poole P.S."/>
            <person name="Venter S.N."/>
            <person name="James E.K."/>
        </authorList>
    </citation>
    <scope>NUCLEOTIDE SEQUENCE [LARGE SCALE GENOMIC DNA]</scope>
    <source>
        <strain evidence="5 6">JPY-366</strain>
    </source>
</reference>
<evidence type="ECO:0000313" key="5">
    <source>
        <dbReference type="EMBL" id="PTB20963.1"/>
    </source>
</evidence>
<keyword evidence="3" id="KW-0804">Transcription</keyword>
<dbReference type="PANTHER" id="PTHR43537">
    <property type="entry name" value="TRANSCRIPTIONAL REGULATOR, GNTR FAMILY"/>
    <property type="match status" value="1"/>
</dbReference>
<gene>
    <name evidence="5" type="ORF">C9I57_09545</name>
</gene>
<dbReference type="Pfam" id="PF00392">
    <property type="entry name" value="GntR"/>
    <property type="match status" value="1"/>
</dbReference>
<dbReference type="Pfam" id="PF07729">
    <property type="entry name" value="FCD"/>
    <property type="match status" value="1"/>
</dbReference>
<name>A0A2T3XWR6_9BURK</name>